<proteinExistence type="predicted"/>
<name>C0W1V3_9ACTO</name>
<dbReference type="Pfam" id="PF02595">
    <property type="entry name" value="Gly_kinase"/>
    <property type="match status" value="1"/>
</dbReference>
<dbReference type="AlphaFoldDB" id="C0W1V3"/>
<reference evidence="1 2" key="1">
    <citation type="submission" date="2009-01" db="EMBL/GenBank/DDBJ databases">
        <authorList>
            <person name="Qin X."/>
            <person name="Bachman B."/>
            <person name="Battles P."/>
            <person name="Bell A."/>
            <person name="Bess C."/>
            <person name="Bickham C."/>
            <person name="Chaboub L."/>
            <person name="Chen D."/>
            <person name="Coyle M."/>
            <person name="Deiros D.R."/>
            <person name="Dinh H."/>
            <person name="Forbes L."/>
            <person name="Fowler G."/>
            <person name="Francisco L."/>
            <person name="Fu Q."/>
            <person name="Gubbala S."/>
            <person name="Hale W."/>
            <person name="Han Y."/>
            <person name="Hemphill L."/>
            <person name="Highlander S.K."/>
            <person name="Hirani K."/>
            <person name="Hogues M."/>
            <person name="Jackson L."/>
            <person name="Jakkamsetti A."/>
            <person name="Javaid M."/>
            <person name="Jiang H."/>
            <person name="Korchina V."/>
            <person name="Kovar C."/>
            <person name="Lara F."/>
            <person name="Lee S."/>
            <person name="Mata R."/>
            <person name="Mathew T."/>
            <person name="Moen C."/>
            <person name="Morales K."/>
            <person name="Munidasa M."/>
            <person name="Nazareth L."/>
            <person name="Ngo R."/>
            <person name="Nguyen L."/>
            <person name="Okwuonu G."/>
            <person name="Ongeri F."/>
            <person name="Patil S."/>
            <person name="Petrosino J."/>
            <person name="Pham C."/>
            <person name="Pham P."/>
            <person name="Pu L.-L."/>
            <person name="Puazo M."/>
            <person name="Raj R."/>
            <person name="Reid J."/>
            <person name="Rouhana J."/>
            <person name="Saada N."/>
            <person name="Shang Y."/>
            <person name="Simmons D."/>
            <person name="Thornton R."/>
            <person name="Warren J."/>
            <person name="Weissenberger G."/>
            <person name="Zhang J."/>
            <person name="Zhang L."/>
            <person name="Zhou C."/>
            <person name="Zhu D."/>
            <person name="Muzny D."/>
            <person name="Worley K."/>
            <person name="Gibbs R."/>
        </authorList>
    </citation>
    <scope>NUCLEOTIDE SEQUENCE [LARGE SCALE GENOMIC DNA]</scope>
    <source>
        <strain evidence="1 2">DSM 15436</strain>
    </source>
</reference>
<evidence type="ECO:0000313" key="1">
    <source>
        <dbReference type="EMBL" id="EEH63469.1"/>
    </source>
</evidence>
<dbReference type="EMBL" id="ACFG01000034">
    <property type="protein sequence ID" value="EEH63469.1"/>
    <property type="molecule type" value="Genomic_DNA"/>
</dbReference>
<dbReference type="HOGENOM" id="CLU_793726_0_0_11"/>
<dbReference type="RefSeq" id="WP_006546251.1">
    <property type="nucleotide sequence ID" value="NZ_DS999540.1"/>
</dbReference>
<comment type="caution">
    <text evidence="1">The sequence shown here is derived from an EMBL/GenBank/DDBJ whole genome shotgun (WGS) entry which is preliminary data.</text>
</comment>
<evidence type="ECO:0000313" key="2">
    <source>
        <dbReference type="Proteomes" id="UP000010301"/>
    </source>
</evidence>
<dbReference type="OrthoDB" id="3265806at2"/>
<organism evidence="1 2">
    <name type="scientific">Gleimia coleocanis DSM 15436</name>
    <dbReference type="NCBI Taxonomy" id="525245"/>
    <lineage>
        <taxon>Bacteria</taxon>
        <taxon>Bacillati</taxon>
        <taxon>Actinomycetota</taxon>
        <taxon>Actinomycetes</taxon>
        <taxon>Actinomycetales</taxon>
        <taxon>Actinomycetaceae</taxon>
        <taxon>Gleimia</taxon>
    </lineage>
</organism>
<protein>
    <recommendedName>
        <fullName evidence="3">Glycerate kinase</fullName>
    </recommendedName>
</protein>
<dbReference type="GO" id="GO:0031388">
    <property type="term" value="P:organic acid phosphorylation"/>
    <property type="evidence" value="ECO:0007669"/>
    <property type="project" value="InterPro"/>
</dbReference>
<keyword evidence="2" id="KW-1185">Reference proteome</keyword>
<dbReference type="Proteomes" id="UP000010301">
    <property type="component" value="Unassembled WGS sequence"/>
</dbReference>
<evidence type="ECO:0008006" key="3">
    <source>
        <dbReference type="Google" id="ProtNLM"/>
    </source>
</evidence>
<accession>C0W1V3</accession>
<sequence>MSVPFRKVVVVGAPLSAGGANDIALSAKSLSTEVEFSSYGASALEVSDFLTSTGMHVINLNQLNTLDAWACAPQVTTLIADHETMPRDLFSPELPTWQWGGGIGFLGSLAGWSLADLRAALDCPPSEMKELASQLILSARARLAGRQLQVLYLSQRPLLGADSVLSMDPDAMPVWGMNPADMQRVTAFYQAATDFLVSENLLATNRATPDSNPARADGSGAGYGIGAAVSLLRGFRGRCLDVYFQKLNLASELNGESLLVALMPQLHPQTAGDSLLGDLKEISTKMGIPLIVFADENSLSKHELAEWNITAAYAGERNPKTLGDYQRILTQTWLRTR</sequence>
<dbReference type="STRING" id="525245.HMPREF0044_1393"/>
<gene>
    <name evidence="1" type="ORF">HMPREF0044_1393</name>
</gene>
<dbReference type="InterPro" id="IPR004381">
    <property type="entry name" value="Glycerate_kinase"/>
</dbReference>
<dbReference type="GO" id="GO:0008887">
    <property type="term" value="F:glycerate kinase activity"/>
    <property type="evidence" value="ECO:0007669"/>
    <property type="project" value="InterPro"/>
</dbReference>